<feature type="signal peptide" evidence="1">
    <location>
        <begin position="1"/>
        <end position="16"/>
    </location>
</feature>
<comment type="caution">
    <text evidence="2">The sequence shown here is derived from an EMBL/GenBank/DDBJ whole genome shotgun (WGS) entry which is preliminary data.</text>
</comment>
<keyword evidence="1" id="KW-0732">Signal</keyword>
<organism evidence="2 3">
    <name type="scientific">Blepharisma stoltei</name>
    <dbReference type="NCBI Taxonomy" id="1481888"/>
    <lineage>
        <taxon>Eukaryota</taxon>
        <taxon>Sar</taxon>
        <taxon>Alveolata</taxon>
        <taxon>Ciliophora</taxon>
        <taxon>Postciliodesmatophora</taxon>
        <taxon>Heterotrichea</taxon>
        <taxon>Heterotrichida</taxon>
        <taxon>Blepharismidae</taxon>
        <taxon>Blepharisma</taxon>
    </lineage>
</organism>
<feature type="chain" id="PRO_5043471109" evidence="1">
    <location>
        <begin position="17"/>
        <end position="169"/>
    </location>
</feature>
<evidence type="ECO:0000256" key="1">
    <source>
        <dbReference type="SAM" id="SignalP"/>
    </source>
</evidence>
<dbReference type="Proteomes" id="UP001162131">
    <property type="component" value="Unassembled WGS sequence"/>
</dbReference>
<evidence type="ECO:0000313" key="2">
    <source>
        <dbReference type="EMBL" id="CAG9311459.1"/>
    </source>
</evidence>
<accession>A0AAU9IK00</accession>
<dbReference type="EMBL" id="CAJZBQ010000004">
    <property type="protein sequence ID" value="CAG9311459.1"/>
    <property type="molecule type" value="Genomic_DNA"/>
</dbReference>
<dbReference type="PANTHER" id="PTHR37456">
    <property type="entry name" value="SI:CH211-266K2.1"/>
    <property type="match status" value="1"/>
</dbReference>
<name>A0AAU9IK00_9CILI</name>
<dbReference type="InterPro" id="IPR050938">
    <property type="entry name" value="Collagen_Structural_Proteins"/>
</dbReference>
<sequence>MARIAILIALFIAVSAVKPTLFKQVKNTGLIQGVDDGCGGCKAEECFEYDEKIDDVCAGPVGPQGPTGPQGPPGPCGPCGPQGCPGPCGPCGLKGCKGPRGPKGEDGPKGPDGEVGCQGPQGCAGCQGDQGDEGPRGVSVKCVSVPTPDCNDECGASEVNFVSTKIHSK</sequence>
<dbReference type="Pfam" id="PF01391">
    <property type="entry name" value="Collagen"/>
    <property type="match status" value="1"/>
</dbReference>
<protein>
    <submittedName>
        <fullName evidence="2">Uncharacterized protein</fullName>
    </submittedName>
</protein>
<dbReference type="InterPro" id="IPR008160">
    <property type="entry name" value="Collagen"/>
</dbReference>
<dbReference type="AlphaFoldDB" id="A0AAU9IK00"/>
<gene>
    <name evidence="2" type="ORF">BSTOLATCC_MIC3748</name>
</gene>
<dbReference type="PANTHER" id="PTHR37456:SF6">
    <property type="entry name" value="COLLAGEN ALPHA-1(XXIII) CHAIN-LIKE ISOFORM X2"/>
    <property type="match status" value="1"/>
</dbReference>
<proteinExistence type="predicted"/>
<keyword evidence="3" id="KW-1185">Reference proteome</keyword>
<evidence type="ECO:0000313" key="3">
    <source>
        <dbReference type="Proteomes" id="UP001162131"/>
    </source>
</evidence>
<reference evidence="2" key="1">
    <citation type="submission" date="2021-09" db="EMBL/GenBank/DDBJ databases">
        <authorList>
            <consortium name="AG Swart"/>
            <person name="Singh M."/>
            <person name="Singh A."/>
            <person name="Seah K."/>
            <person name="Emmerich C."/>
        </authorList>
    </citation>
    <scope>NUCLEOTIDE SEQUENCE</scope>
    <source>
        <strain evidence="2">ATCC30299</strain>
    </source>
</reference>